<dbReference type="RefSeq" id="WP_110779479.1">
    <property type="nucleotide sequence ID" value="NZ_QJTI01000002.1"/>
</dbReference>
<dbReference type="PIRSF" id="PIRSF024492">
    <property type="entry name" value="UCP024492"/>
    <property type="match status" value="1"/>
</dbReference>
<dbReference type="InterPro" id="IPR014519">
    <property type="entry name" value="UCP024492"/>
</dbReference>
<name>A0A318TIW5_9BRAD</name>
<dbReference type="PANTHER" id="PTHR39337">
    <property type="entry name" value="BLR5642 PROTEIN"/>
    <property type="match status" value="1"/>
</dbReference>
<keyword evidence="2" id="KW-1185">Reference proteome</keyword>
<proteinExistence type="predicted"/>
<dbReference type="AlphaFoldDB" id="A0A318TIW5"/>
<evidence type="ECO:0000313" key="1">
    <source>
        <dbReference type="EMBL" id="PYF04811.1"/>
    </source>
</evidence>
<evidence type="ECO:0000313" key="2">
    <source>
        <dbReference type="Proteomes" id="UP000248148"/>
    </source>
</evidence>
<dbReference type="Pfam" id="PF04343">
    <property type="entry name" value="DUF488"/>
    <property type="match status" value="1"/>
</dbReference>
<dbReference type="OrthoDB" id="9810084at2"/>
<protein>
    <submittedName>
        <fullName evidence="1">Uncharacterized protein DUF488</fullName>
    </submittedName>
</protein>
<accession>A0A318TIW5</accession>
<dbReference type="Proteomes" id="UP000248148">
    <property type="component" value="Unassembled WGS sequence"/>
</dbReference>
<organism evidence="1 2">
    <name type="scientific">Rhodopseudomonas faecalis</name>
    <dbReference type="NCBI Taxonomy" id="99655"/>
    <lineage>
        <taxon>Bacteria</taxon>
        <taxon>Pseudomonadati</taxon>
        <taxon>Pseudomonadota</taxon>
        <taxon>Alphaproteobacteria</taxon>
        <taxon>Hyphomicrobiales</taxon>
        <taxon>Nitrobacteraceae</taxon>
        <taxon>Rhodopseudomonas</taxon>
    </lineage>
</organism>
<dbReference type="PANTHER" id="PTHR39337:SF1">
    <property type="entry name" value="BLR5642 PROTEIN"/>
    <property type="match status" value="1"/>
</dbReference>
<sequence>MGTASQLFTIGYERTAPQALLDELQRAGVKLVADVRAVVSSRRPGFSKNQLAAALDQHGIGYLHLRDLGAPKEGRNAARGGDFAALRQIYSTHLKTPQASEQLDALEALINSTGPVCLLCFEQDHQHCHRQWIAERMAARRPVTVHHLKPQP</sequence>
<reference evidence="1 2" key="1">
    <citation type="submission" date="2018-06" db="EMBL/GenBank/DDBJ databases">
        <title>Genomic Encyclopedia of Archaeal and Bacterial Type Strains, Phase II (KMG-II): from individual species to whole genera.</title>
        <authorList>
            <person name="Goeker M."/>
        </authorList>
    </citation>
    <scope>NUCLEOTIDE SEQUENCE [LARGE SCALE GENOMIC DNA]</scope>
    <source>
        <strain evidence="1 2">JCM 11668</strain>
    </source>
</reference>
<dbReference type="EMBL" id="QJTI01000002">
    <property type="protein sequence ID" value="PYF04811.1"/>
    <property type="molecule type" value="Genomic_DNA"/>
</dbReference>
<comment type="caution">
    <text evidence="1">The sequence shown here is derived from an EMBL/GenBank/DDBJ whole genome shotgun (WGS) entry which is preliminary data.</text>
</comment>
<dbReference type="InterPro" id="IPR007438">
    <property type="entry name" value="DUF488"/>
</dbReference>
<gene>
    <name evidence="1" type="ORF">BJ122_10236</name>
</gene>